<gene>
    <name evidence="2" type="ORF">ABW99_16040</name>
</gene>
<evidence type="ECO:0000256" key="1">
    <source>
        <dbReference type="SAM" id="SignalP"/>
    </source>
</evidence>
<dbReference type="OrthoDB" id="5288800at2"/>
<keyword evidence="3" id="KW-1185">Reference proteome</keyword>
<dbReference type="NCBIfam" id="TIGR03407">
    <property type="entry name" value="urea_ABC_UrtA"/>
    <property type="match status" value="1"/>
</dbReference>
<feature type="signal peptide" evidence="1">
    <location>
        <begin position="1"/>
        <end position="27"/>
    </location>
</feature>
<dbReference type="PATRIC" id="fig|445709.3.peg.3394"/>
<dbReference type="CDD" id="cd06355">
    <property type="entry name" value="PBP1_FmdD-like"/>
    <property type="match status" value="1"/>
</dbReference>
<dbReference type="AlphaFoldDB" id="A0A0G3EU16"/>
<dbReference type="RefSeq" id="WP_047215414.1">
    <property type="nucleotide sequence ID" value="NZ_CP011568.3"/>
</dbReference>
<name>A0A0G3EU16_9BURK</name>
<organism evidence="2 3">
    <name type="scientific">Pandoraea thiooxydans</name>
    <dbReference type="NCBI Taxonomy" id="445709"/>
    <lineage>
        <taxon>Bacteria</taxon>
        <taxon>Pseudomonadati</taxon>
        <taxon>Pseudomonadota</taxon>
        <taxon>Betaproteobacteria</taxon>
        <taxon>Burkholderiales</taxon>
        <taxon>Burkholderiaceae</taxon>
        <taxon>Pandoraea</taxon>
    </lineage>
</organism>
<dbReference type="PANTHER" id="PTHR47628">
    <property type="match status" value="1"/>
</dbReference>
<dbReference type="SUPFAM" id="SSF53822">
    <property type="entry name" value="Periplasmic binding protein-like I"/>
    <property type="match status" value="1"/>
</dbReference>
<dbReference type="EMBL" id="CP011568">
    <property type="protein sequence ID" value="AKJ69499.1"/>
    <property type="molecule type" value="Genomic_DNA"/>
</dbReference>
<sequence>MKRRTLLNMAAMSGALAIPGLSSKVWAQGKKPIKIGILHSLSGTMAISETSLKDVALMTVDEINRAGGVMGHPIEPVVVDPASNWPLFAEKARQLLTQDKVAVVFGCWTSVSRKSVLPVFEELNGLLFYPVQYEGEEMSRNVFYTGAAPNQQAIPAVEYLMSAEGGGAKRFFLLGTDYVYPRTTNQILRGFLHSKGVQDKDIQEVYTPFGYSDYQTIVANIKQFAQGGKTAVISTINGDSNVPFYKELGNQGLKATDVPVMAFSVGEEELRGMDTKPLVGNLAAWNYFMSLRNKENTAFKKEWFEYVKRKNLPGGSKRVTNDPMEATYVGMHMWKQAVEKAGTTSVDKVRTAMIGQTFNAPDGFKLMMDGNHHLHKPVMIGEIRADGQFNVVWETKTTIRAQPWSPYIPGNQGKPDTVS</sequence>
<dbReference type="STRING" id="445709.ABW99_16040"/>
<dbReference type="Proteomes" id="UP000036700">
    <property type="component" value="Chromosome"/>
</dbReference>
<keyword evidence="1" id="KW-0732">Signal</keyword>
<evidence type="ECO:0000313" key="2">
    <source>
        <dbReference type="EMBL" id="AKJ69499.1"/>
    </source>
</evidence>
<dbReference type="Pfam" id="PF13433">
    <property type="entry name" value="Peripla_BP_5"/>
    <property type="match status" value="1"/>
</dbReference>
<proteinExistence type="predicted"/>
<protein>
    <submittedName>
        <fullName evidence="2">Branched-chain amino acid ABC transporter substrate-binding protein</fullName>
    </submittedName>
</protein>
<dbReference type="InterPro" id="IPR028082">
    <property type="entry name" value="Peripla_BP_I"/>
</dbReference>
<dbReference type="KEGG" id="ptx:ABW99_16040"/>
<dbReference type="PANTHER" id="PTHR47628:SF1">
    <property type="entry name" value="ALIPHATIC AMIDASE EXPRESSION-REGULATING PROTEIN"/>
    <property type="match status" value="1"/>
</dbReference>
<evidence type="ECO:0000313" key="3">
    <source>
        <dbReference type="Proteomes" id="UP000036700"/>
    </source>
</evidence>
<reference evidence="3" key="1">
    <citation type="submission" date="2015-06" db="EMBL/GenBank/DDBJ databases">
        <authorList>
            <person name="Lim Y.L."/>
            <person name="Ee R."/>
            <person name="Yong D."/>
            <person name="How K.Y."/>
            <person name="Yin W.F."/>
            <person name="Chan K.G."/>
        </authorList>
    </citation>
    <scope>NUCLEOTIDE SEQUENCE [LARGE SCALE GENOMIC DNA]</scope>
    <source>
        <strain evidence="3">DSM 25325</strain>
    </source>
</reference>
<feature type="chain" id="PRO_5002553383" evidence="1">
    <location>
        <begin position="28"/>
        <end position="419"/>
    </location>
</feature>
<dbReference type="Gene3D" id="3.40.50.2300">
    <property type="match status" value="2"/>
</dbReference>
<accession>A0A0G3EU16</accession>
<dbReference type="InterPro" id="IPR017777">
    <property type="entry name" value="ABC_urea-bd_UrtA"/>
</dbReference>